<dbReference type="GO" id="GO:0000272">
    <property type="term" value="P:polysaccharide catabolic process"/>
    <property type="evidence" value="ECO:0007669"/>
    <property type="project" value="InterPro"/>
</dbReference>
<dbReference type="GO" id="GO:0005886">
    <property type="term" value="C:plasma membrane"/>
    <property type="evidence" value="ECO:0007669"/>
    <property type="project" value="TreeGrafter"/>
</dbReference>
<dbReference type="InterPro" id="IPR015919">
    <property type="entry name" value="Cadherin-like_sf"/>
</dbReference>
<evidence type="ECO:0000256" key="1">
    <source>
        <dbReference type="ARBA" id="ARBA00004167"/>
    </source>
</evidence>
<dbReference type="Pfam" id="PF00404">
    <property type="entry name" value="Dockerin_1"/>
    <property type="match status" value="1"/>
</dbReference>
<feature type="domain" description="Cadherin" evidence="5">
    <location>
        <begin position="1104"/>
        <end position="1207"/>
    </location>
</feature>
<dbReference type="CDD" id="cd11304">
    <property type="entry name" value="Cadherin_repeat"/>
    <property type="match status" value="5"/>
</dbReference>
<dbReference type="PANTHER" id="PTHR24028:SF328">
    <property type="entry name" value="CADHERIN-3"/>
    <property type="match status" value="1"/>
</dbReference>
<dbReference type="PANTHER" id="PTHR24028">
    <property type="entry name" value="CADHERIN-87A"/>
    <property type="match status" value="1"/>
</dbReference>
<evidence type="ECO:0000256" key="4">
    <source>
        <dbReference type="ARBA" id="ARBA00023180"/>
    </source>
</evidence>
<keyword evidence="7" id="KW-1185">Reference proteome</keyword>
<dbReference type="SUPFAM" id="SSF49313">
    <property type="entry name" value="Cadherin-like"/>
    <property type="match status" value="6"/>
</dbReference>
<dbReference type="InterPro" id="IPR002126">
    <property type="entry name" value="Cadherin-like_dom"/>
</dbReference>
<dbReference type="KEGG" id="rml:FF011L_53880"/>
<feature type="domain" description="Cadherin" evidence="5">
    <location>
        <begin position="1206"/>
        <end position="1308"/>
    </location>
</feature>
<comment type="subcellular location">
    <subcellularLocation>
        <location evidence="1">Membrane</location>
        <topology evidence="1">Single-pass membrane protein</topology>
    </subcellularLocation>
</comment>
<dbReference type="InterPro" id="IPR002105">
    <property type="entry name" value="Dockerin_1_rpt"/>
</dbReference>
<dbReference type="SUPFAM" id="SSF117074">
    <property type="entry name" value="Hypothetical protein PA1324"/>
    <property type="match status" value="1"/>
</dbReference>
<dbReference type="GO" id="GO:0004553">
    <property type="term" value="F:hydrolase activity, hydrolyzing O-glycosyl compounds"/>
    <property type="evidence" value="ECO:0007669"/>
    <property type="project" value="InterPro"/>
</dbReference>
<dbReference type="SMART" id="SM00736">
    <property type="entry name" value="CADG"/>
    <property type="match status" value="2"/>
</dbReference>
<evidence type="ECO:0000313" key="6">
    <source>
        <dbReference type="EMBL" id="QDS96576.1"/>
    </source>
</evidence>
<dbReference type="SMART" id="SM00112">
    <property type="entry name" value="CA"/>
    <property type="match status" value="6"/>
</dbReference>
<accession>A0A517MNW2</accession>
<evidence type="ECO:0000256" key="2">
    <source>
        <dbReference type="ARBA" id="ARBA00022692"/>
    </source>
</evidence>
<feature type="domain" description="Cadherin" evidence="5">
    <location>
        <begin position="1409"/>
        <end position="1510"/>
    </location>
</feature>
<dbReference type="Pfam" id="PF00028">
    <property type="entry name" value="Cadherin"/>
    <property type="match status" value="5"/>
</dbReference>
<keyword evidence="4" id="KW-0325">Glycoprotein</keyword>
<dbReference type="Proteomes" id="UP000320672">
    <property type="component" value="Chromosome"/>
</dbReference>
<evidence type="ECO:0000259" key="5">
    <source>
        <dbReference type="PROSITE" id="PS50268"/>
    </source>
</evidence>
<proteinExistence type="predicted"/>
<dbReference type="PROSITE" id="PS50268">
    <property type="entry name" value="CADHERIN_2"/>
    <property type="match status" value="5"/>
</dbReference>
<dbReference type="InterPro" id="IPR006644">
    <property type="entry name" value="Cadg"/>
</dbReference>
<evidence type="ECO:0000313" key="7">
    <source>
        <dbReference type="Proteomes" id="UP000320672"/>
    </source>
</evidence>
<dbReference type="EMBL" id="CP036262">
    <property type="protein sequence ID" value="QDS96576.1"/>
    <property type="molecule type" value="Genomic_DNA"/>
</dbReference>
<keyword evidence="3" id="KW-1133">Transmembrane helix</keyword>
<protein>
    <submittedName>
        <fullName evidence="6">Cadherin domain protein</fullName>
    </submittedName>
</protein>
<organism evidence="6 7">
    <name type="scientific">Roseimaritima multifibrata</name>
    <dbReference type="NCBI Taxonomy" id="1930274"/>
    <lineage>
        <taxon>Bacteria</taxon>
        <taxon>Pseudomonadati</taxon>
        <taxon>Planctomycetota</taxon>
        <taxon>Planctomycetia</taxon>
        <taxon>Pirellulales</taxon>
        <taxon>Pirellulaceae</taxon>
        <taxon>Roseimaritima</taxon>
    </lineage>
</organism>
<dbReference type="Gene3D" id="2.60.40.60">
    <property type="entry name" value="Cadherins"/>
    <property type="match status" value="5"/>
</dbReference>
<dbReference type="RefSeq" id="WP_145354700.1">
    <property type="nucleotide sequence ID" value="NZ_CP036262.1"/>
</dbReference>
<dbReference type="InterPro" id="IPR013783">
    <property type="entry name" value="Ig-like_fold"/>
</dbReference>
<evidence type="ECO:0000256" key="3">
    <source>
        <dbReference type="ARBA" id="ARBA00022989"/>
    </source>
</evidence>
<dbReference type="GO" id="GO:0007156">
    <property type="term" value="P:homophilic cell adhesion via plasma membrane adhesion molecules"/>
    <property type="evidence" value="ECO:0007669"/>
    <property type="project" value="InterPro"/>
</dbReference>
<dbReference type="GO" id="GO:0005509">
    <property type="term" value="F:calcium ion binding"/>
    <property type="evidence" value="ECO:0007669"/>
    <property type="project" value="InterPro"/>
</dbReference>
<feature type="domain" description="Cadherin" evidence="5">
    <location>
        <begin position="1004"/>
        <end position="1105"/>
    </location>
</feature>
<dbReference type="SUPFAM" id="SSF63825">
    <property type="entry name" value="YWTD domain"/>
    <property type="match status" value="1"/>
</dbReference>
<feature type="domain" description="Cadherin" evidence="5">
    <location>
        <begin position="1307"/>
        <end position="1410"/>
    </location>
</feature>
<dbReference type="InterPro" id="IPR050174">
    <property type="entry name" value="Protocadherin/Cadherin-CA"/>
</dbReference>
<dbReference type="OrthoDB" id="218787at2"/>
<reference evidence="6 7" key="1">
    <citation type="submission" date="2019-02" db="EMBL/GenBank/DDBJ databases">
        <title>Deep-cultivation of Planctomycetes and their phenomic and genomic characterization uncovers novel biology.</title>
        <authorList>
            <person name="Wiegand S."/>
            <person name="Jogler M."/>
            <person name="Boedeker C."/>
            <person name="Pinto D."/>
            <person name="Vollmers J."/>
            <person name="Rivas-Marin E."/>
            <person name="Kohn T."/>
            <person name="Peeters S.H."/>
            <person name="Heuer A."/>
            <person name="Rast P."/>
            <person name="Oberbeckmann S."/>
            <person name="Bunk B."/>
            <person name="Jeske O."/>
            <person name="Meyerdierks A."/>
            <person name="Storesund J.E."/>
            <person name="Kallscheuer N."/>
            <person name="Luecker S."/>
            <person name="Lage O.M."/>
            <person name="Pohl T."/>
            <person name="Merkel B.J."/>
            <person name="Hornburger P."/>
            <person name="Mueller R.-W."/>
            <person name="Bruemmer F."/>
            <person name="Labrenz M."/>
            <person name="Spormann A.M."/>
            <person name="Op den Camp H."/>
            <person name="Overmann J."/>
            <person name="Amann R."/>
            <person name="Jetten M.S.M."/>
            <person name="Mascher T."/>
            <person name="Medema M.H."/>
            <person name="Devos D.P."/>
            <person name="Kaster A.-K."/>
            <person name="Ovreas L."/>
            <person name="Rohde M."/>
            <person name="Galperin M.Y."/>
            <person name="Jogler C."/>
        </authorList>
    </citation>
    <scope>NUCLEOTIDE SEQUENCE [LARGE SCALE GENOMIC DNA]</scope>
    <source>
        <strain evidence="6 7">FF011L</strain>
    </source>
</reference>
<name>A0A517MNW2_9BACT</name>
<dbReference type="Gene3D" id="2.60.40.10">
    <property type="entry name" value="Immunoglobulins"/>
    <property type="match status" value="2"/>
</dbReference>
<keyword evidence="3" id="KW-0472">Membrane</keyword>
<gene>
    <name evidence="6" type="ORF">FF011L_53880</name>
</gene>
<keyword evidence="2" id="KW-0812">Transmembrane</keyword>
<sequence length="1723" mass="184294">MSRSSIRAGRLSAHRSSARRRHLFETLESRRLLASVSGQLWADDIPNGVIDSGEGFFANQTVYVDLNNSGSRQNGEPVNLTDAYGRYAFNNLDAGTYAIRQDSGFKQSYPAGFFGLDAKEDGTVQLFEVNSEGDLFRTAIPRIVDAQNPLLTGLVRANDGQLLGTDGTGDGLYQIDSSTGAFDKVGDIGFDIVDGLAYDSATENLYSVGKDSVDPDRHYLIQIDQATGVGTAIGVGVDDLGDVADLTFEPGTQQIVGYSNSAGQFFRFGLDGTGSLLAPAAEPVQTGSLTFDGTDLVMASDGDASGQQWLKVNPITGAVEPGLVVSESVHPTSLFYAASGPVAQRVTLGQNEDRKEVDFGLDLGPVGVSVIATDGSTDLRRSSREDSFSVVLDRMPLGNVVIDVSSSLAGVAADRNRLAFNAENWQTPQEVKVRLRDDSLSTQTAQVQLAVNGDFSGLAWRNLTPVDVPVNIVYETFDASEIYISEVFLQSSFDTVGTAEQYLELRGEPDSLVPDGTYFVAVDGNSYWAGSIETVIDLSGLRFGSNGFLVLLPDVTAVIPNVEATVLQSTAEGFSGLPDNRFETTESRNAIHYFSIDAQTYMVVHSDSKPELNEDIDTGNRGVIDGVGADWSIHDSVARVWGSTVSLADRVYSPVVFVDNGGSPAFNFTAPPNAVQILGDRIEYMARIGGSVGGTAEDWVGGSVGYENYIGAGWELDDYTYSPITTPAFTRRQLDHVGDYNFIGGVYGEVYADTDRNGERDSGETPLEGVVVLADTNGNGIRDVVTERISASNYVPGIPLDSVSSVATFRVLSSSGNSINRTLTVDTDFQFNRFQNVFSTVSDLGSMTPVFSGYRIRADFFRPVNSASVTFIGGDRNRTAVGWLEAYDANGQLLQIASTANLALGAQQTISVATFNDDIAYFETYYDGFTYDAYITDLQYEQREAIAVTDADGKYRLPMLATDDYQISAGQAGFEIGGAAREAQIERFENFEFNFGMYDNSTPEMGAFRFLLDEHERAGSVIGSVFAIDPDLEQTLQYRIAGGSGADAVAIDSSTGRLTVRRPQDLDFEQSPTVVLAVEAVDPLGEIASGTVTIDLKDINDQPTIVNRALSVSEKANEGSVIGRIEFFDVDSGLAGEASLSLLNDDGTFSIDSQTGMVRLIDNSSLDFETRPRLTLLVEVVDQGNPATKRLAEIPVVVRDSNESPSILTESLIVSEAVPARGAVGKVAISDVDAGQNHFFRIVGGTGQNAFVIDRLSGMISLGSEPLDYETSPTYTVDVLVSDSGSPSLSDSRTIQIDVTNINEPPVLPPLNLDVVENVAAGSVVAELAAIDPESGQEVRYKILGGSAQYDFDVDPVTGLLTVASGADLDFEKYPNKVLTVEVSDNGSPPASLVRDIPVQLQNAPEYPLIESNQFQLLETLKPGAFVGLVQASDPDDGDSIAFEISGGTAASLLEIDSVSGALTVADAASFNFEELQEYSLEVTVSDSSGLAAVRTLLIQIVDGNEAPVFRGDLLDAVVLNDSVRVKHGYPLSLTFEPGIAVDPDAGQTPVLTMIGADGPLADWLSFDPVTGILSGVAEARHIGFHAVALQASDQGNPKASAVHVFTIEVLPNEFAFQNGRDRFDVDNNQIVVASDALAVINYLNRFGSRSLQATDDFYGFVDVNGDNFVSPTDALDIINRLGQLSRQGGMGEAAVPQDIDVGRTGDLEDEAVLLYLDEVSSL</sequence>